<feature type="region of interest" description="Disordered" evidence="1">
    <location>
        <begin position="342"/>
        <end position="370"/>
    </location>
</feature>
<dbReference type="InterPro" id="IPR011042">
    <property type="entry name" value="6-blade_b-propeller_TolB-like"/>
</dbReference>
<dbReference type="InterPro" id="IPR011044">
    <property type="entry name" value="Quino_amine_DH_bsu"/>
</dbReference>
<organism evidence="2 3">
    <name type="scientific">Candidatus Fervidibacter sacchari</name>
    <dbReference type="NCBI Taxonomy" id="1448929"/>
    <lineage>
        <taxon>Bacteria</taxon>
        <taxon>Candidatus Fervidibacterota</taxon>
        <taxon>Candidatus Fervidibacter</taxon>
    </lineage>
</organism>
<keyword evidence="3" id="KW-1185">Reference proteome</keyword>
<name>A0ABT2EVV4_9BACT</name>
<feature type="region of interest" description="Disordered" evidence="1">
    <location>
        <begin position="291"/>
        <end position="311"/>
    </location>
</feature>
<proteinExistence type="predicted"/>
<dbReference type="RefSeq" id="WP_259101767.1">
    <property type="nucleotide sequence ID" value="NZ_CP130454.1"/>
</dbReference>
<dbReference type="InterPro" id="IPR011659">
    <property type="entry name" value="WD40"/>
</dbReference>
<evidence type="ECO:0000313" key="3">
    <source>
        <dbReference type="Proteomes" id="UP001204798"/>
    </source>
</evidence>
<dbReference type="Proteomes" id="UP001204798">
    <property type="component" value="Unassembled WGS sequence"/>
</dbReference>
<dbReference type="Pfam" id="PF07676">
    <property type="entry name" value="PD40"/>
    <property type="match status" value="1"/>
</dbReference>
<dbReference type="Gene3D" id="2.120.10.30">
    <property type="entry name" value="TolB, C-terminal domain"/>
    <property type="match status" value="1"/>
</dbReference>
<gene>
    <name evidence="2" type="ORF">M2350_003481</name>
</gene>
<comment type="caution">
    <text evidence="2">The sequence shown here is derived from an EMBL/GenBank/DDBJ whole genome shotgun (WGS) entry which is preliminary data.</text>
</comment>
<evidence type="ECO:0000256" key="1">
    <source>
        <dbReference type="SAM" id="MobiDB-lite"/>
    </source>
</evidence>
<protein>
    <submittedName>
        <fullName evidence="2">Tol biopolymer transport system component</fullName>
    </submittedName>
</protein>
<feature type="compositionally biased region" description="Acidic residues" evidence="1">
    <location>
        <begin position="344"/>
        <end position="361"/>
    </location>
</feature>
<accession>A0ABT2EVV4</accession>
<evidence type="ECO:0000313" key="2">
    <source>
        <dbReference type="EMBL" id="MCS3921040.1"/>
    </source>
</evidence>
<reference evidence="2 3" key="1">
    <citation type="submission" date="2022-08" db="EMBL/GenBank/DDBJ databases">
        <title>Bacterial and archaeal communities from various locations to study Microbial Dark Matter (Phase II).</title>
        <authorList>
            <person name="Stepanauskas R."/>
        </authorList>
    </citation>
    <scope>NUCLEOTIDE SEQUENCE [LARGE SCALE GENOMIC DNA]</scope>
    <source>
        <strain evidence="2 3">PD1</strain>
    </source>
</reference>
<sequence length="671" mass="74495">MRWWLTTLTLTTAIVASGIQASAQPLTIWWLSFVVNGSAQVPIRINPATGLVDLDNGVFVDSRFPSLSADGRQVVFQVGSGLNAQVWQAVWDAANGRWQVSPVPIPQTDPPQPLVGVRPVISADGNHIAFASVQDYGFGNNNRWQIYVLDRLQNRIVPISFLWRDTDGDGMRDTFEPNNGNCLPVSISADGRIVVFLVEWLPDDDLANPNHQPADPLFGDHPPLQQESRLYIVDTDGDGRHELVPIPPTNQPYKWLVLIHDRDADGNGIYDETSIGATITFVGSYDEPQIDNDGDNRLNEEPIDGIDNDNDGRVDEDPPEFAPPAAFAVSANGRFIAFATTYDNDGDGQIDEDPIDTSDNDGDQRTDEDPVDEQWRIIVLDWQQGLALVIDNAYMPVLSDDGTYIAYLTPTQIDNDGDGRLNEDPIDFDPNGSPIDNDQDGLANEDPPETYLQTSMDLVVRQLIDPTTGQPPAQVREIRLSGLQLPTQFGTADGSAGWGYSDWWGAVTVAVDPINPNVVYAAFHAWSTDLVDLTLVRSDLVVDGNANAPRLKFYQGVPNIFLARFNFTDFDTNPQAPNRIQLWRLTEWTDQQQMDKRRGLPVSMEPVIGPQTQYRLTLAPNLLPTISFANPDPNDPRLWRLFVAFQSLAPFDQQNDTNGLWDIYLADVLLP</sequence>
<dbReference type="EMBL" id="JANUCP010000008">
    <property type="protein sequence ID" value="MCS3921040.1"/>
    <property type="molecule type" value="Genomic_DNA"/>
</dbReference>
<dbReference type="SUPFAM" id="SSF50969">
    <property type="entry name" value="YVTN repeat-like/Quinoprotein amine dehydrogenase"/>
    <property type="match status" value="1"/>
</dbReference>